<dbReference type="Proteomes" id="UP000823201">
    <property type="component" value="Unassembled WGS sequence"/>
</dbReference>
<evidence type="ECO:0000313" key="1">
    <source>
        <dbReference type="EMBL" id="MBM7657703.1"/>
    </source>
</evidence>
<sequence length="82" mass="9578">MSKRSHETQTMIEQSNVLREKLNDANKTYYEQLLLYTRTTGLFNDDYEVETLLLQILQDILSAQANSQSAVDFWQQPAGRHQ</sequence>
<dbReference type="EMBL" id="JAFBEV010000007">
    <property type="protein sequence ID" value="MBM7657703.1"/>
    <property type="molecule type" value="Genomic_DNA"/>
</dbReference>
<comment type="caution">
    <text evidence="1">The sequence shown here is derived from an EMBL/GenBank/DDBJ whole genome shotgun (WGS) entry which is preliminary data.</text>
</comment>
<proteinExistence type="predicted"/>
<protein>
    <submittedName>
        <fullName evidence="1">Uncharacterized protein</fullName>
    </submittedName>
</protein>
<gene>
    <name evidence="1" type="ORF">JOC27_001152</name>
</gene>
<organism evidence="1 2">
    <name type="scientific">Sporolactobacillus spathodeae</name>
    <dbReference type="NCBI Taxonomy" id="1465502"/>
    <lineage>
        <taxon>Bacteria</taxon>
        <taxon>Bacillati</taxon>
        <taxon>Bacillota</taxon>
        <taxon>Bacilli</taxon>
        <taxon>Bacillales</taxon>
        <taxon>Sporolactobacillaceae</taxon>
        <taxon>Sporolactobacillus</taxon>
    </lineage>
</organism>
<evidence type="ECO:0000313" key="2">
    <source>
        <dbReference type="Proteomes" id="UP000823201"/>
    </source>
</evidence>
<dbReference type="RefSeq" id="WP_205006031.1">
    <property type="nucleotide sequence ID" value="NZ_CBCRXA010000005.1"/>
</dbReference>
<keyword evidence="2" id="KW-1185">Reference proteome</keyword>
<accession>A0ABS2Q7I6</accession>
<reference evidence="1 2" key="1">
    <citation type="submission" date="2021-01" db="EMBL/GenBank/DDBJ databases">
        <title>Genomic Encyclopedia of Type Strains, Phase IV (KMG-IV): sequencing the most valuable type-strain genomes for metagenomic binning, comparative biology and taxonomic classification.</title>
        <authorList>
            <person name="Goeker M."/>
        </authorList>
    </citation>
    <scope>NUCLEOTIDE SEQUENCE [LARGE SCALE GENOMIC DNA]</scope>
    <source>
        <strain evidence="1 2">DSM 100968</strain>
    </source>
</reference>
<name>A0ABS2Q7I6_9BACL</name>
<dbReference type="SUPFAM" id="SSF158560">
    <property type="entry name" value="BH3980-like"/>
    <property type="match status" value="1"/>
</dbReference>